<evidence type="ECO:0000313" key="3">
    <source>
        <dbReference type="Proteomes" id="UP000822688"/>
    </source>
</evidence>
<feature type="signal peptide" evidence="1">
    <location>
        <begin position="1"/>
        <end position="19"/>
    </location>
</feature>
<sequence length="95" mass="11092">MFWYTEMFLSVCLWMLVDGIHTDLTAFEIVVYFYKCTKRRVRQVLCGCQNCWYCTTQAFLQAIYLRNSLVNFSTSLPISEAGQCLLDLVVLMPRA</sequence>
<protein>
    <recommendedName>
        <fullName evidence="4">Secreted protein</fullName>
    </recommendedName>
</protein>
<dbReference type="AlphaFoldDB" id="A0A8T0J913"/>
<comment type="caution">
    <text evidence="2">The sequence shown here is derived from an EMBL/GenBank/DDBJ whole genome shotgun (WGS) entry which is preliminary data.</text>
</comment>
<organism evidence="2 3">
    <name type="scientific">Ceratodon purpureus</name>
    <name type="common">Fire moss</name>
    <name type="synonym">Dicranum purpureum</name>
    <dbReference type="NCBI Taxonomy" id="3225"/>
    <lineage>
        <taxon>Eukaryota</taxon>
        <taxon>Viridiplantae</taxon>
        <taxon>Streptophyta</taxon>
        <taxon>Embryophyta</taxon>
        <taxon>Bryophyta</taxon>
        <taxon>Bryophytina</taxon>
        <taxon>Bryopsida</taxon>
        <taxon>Dicranidae</taxon>
        <taxon>Pseudoditrichales</taxon>
        <taxon>Ditrichaceae</taxon>
        <taxon>Ceratodon</taxon>
    </lineage>
</organism>
<gene>
    <name evidence="2" type="ORF">KC19_1G248100</name>
</gene>
<evidence type="ECO:0000313" key="2">
    <source>
        <dbReference type="EMBL" id="KAG0592390.1"/>
    </source>
</evidence>
<proteinExistence type="predicted"/>
<evidence type="ECO:0008006" key="4">
    <source>
        <dbReference type="Google" id="ProtNLM"/>
    </source>
</evidence>
<reference evidence="2" key="1">
    <citation type="submission" date="2020-06" db="EMBL/GenBank/DDBJ databases">
        <title>WGS assembly of Ceratodon purpureus strain R40.</title>
        <authorList>
            <person name="Carey S.B."/>
            <person name="Jenkins J."/>
            <person name="Shu S."/>
            <person name="Lovell J.T."/>
            <person name="Sreedasyam A."/>
            <person name="Maumus F."/>
            <person name="Tiley G.P."/>
            <person name="Fernandez-Pozo N."/>
            <person name="Barry K."/>
            <person name="Chen C."/>
            <person name="Wang M."/>
            <person name="Lipzen A."/>
            <person name="Daum C."/>
            <person name="Saski C.A."/>
            <person name="Payton A.C."/>
            <person name="Mcbreen J.C."/>
            <person name="Conrad R.E."/>
            <person name="Kollar L.M."/>
            <person name="Olsson S."/>
            <person name="Huttunen S."/>
            <person name="Landis J.B."/>
            <person name="Wickett N.J."/>
            <person name="Johnson M.G."/>
            <person name="Rensing S.A."/>
            <person name="Grimwood J."/>
            <person name="Schmutz J."/>
            <person name="Mcdaniel S.F."/>
        </authorList>
    </citation>
    <scope>NUCLEOTIDE SEQUENCE</scope>
    <source>
        <strain evidence="2">R40</strain>
    </source>
</reference>
<name>A0A8T0J913_CERPU</name>
<evidence type="ECO:0000256" key="1">
    <source>
        <dbReference type="SAM" id="SignalP"/>
    </source>
</evidence>
<feature type="chain" id="PRO_5035933987" description="Secreted protein" evidence="1">
    <location>
        <begin position="20"/>
        <end position="95"/>
    </location>
</feature>
<keyword evidence="3" id="KW-1185">Reference proteome</keyword>
<dbReference type="Proteomes" id="UP000822688">
    <property type="component" value="Chromosome 1"/>
</dbReference>
<keyword evidence="1" id="KW-0732">Signal</keyword>
<dbReference type="EMBL" id="CM026421">
    <property type="protein sequence ID" value="KAG0592390.1"/>
    <property type="molecule type" value="Genomic_DNA"/>
</dbReference>
<accession>A0A8T0J913</accession>